<evidence type="ECO:0000313" key="2">
    <source>
        <dbReference type="Proteomes" id="UP001302429"/>
    </source>
</evidence>
<sequence>MQRTPFPYVAYIGLRSVTLGGANAIEYQTDISEIRKGDVVNRFENEGELNAFLQQCIDKEFPFADDLKTNAFMEAEFLKKNGVLTGEIRSVTWDMNGKPRIGPPA</sequence>
<dbReference type="RefSeq" id="WP_317080271.1">
    <property type="nucleotide sequence ID" value="NZ_CP136594.1"/>
</dbReference>
<dbReference type="AlphaFoldDB" id="A0AA97F486"/>
<keyword evidence="2" id="KW-1185">Reference proteome</keyword>
<gene>
    <name evidence="1" type="ORF">RB602_09210</name>
</gene>
<name>A0AA97F486_9SPHN</name>
<reference evidence="1 2" key="1">
    <citation type="submission" date="2023-10" db="EMBL/GenBank/DDBJ databases">
        <title>Complete genome sequence of a Sphingomonadaceae bacterium.</title>
        <authorList>
            <person name="Yan C."/>
        </authorList>
    </citation>
    <scope>NUCLEOTIDE SEQUENCE [LARGE SCALE GENOMIC DNA]</scope>
    <source>
        <strain evidence="1 2">SCSIO 66989</strain>
    </source>
</reference>
<accession>A0AA97F486</accession>
<protein>
    <submittedName>
        <fullName evidence="1">Uncharacterized protein</fullName>
    </submittedName>
</protein>
<proteinExistence type="predicted"/>
<organism evidence="1 2">
    <name type="scientific">Alterisphingorhabdus coralli</name>
    <dbReference type="NCBI Taxonomy" id="3071408"/>
    <lineage>
        <taxon>Bacteria</taxon>
        <taxon>Pseudomonadati</taxon>
        <taxon>Pseudomonadota</taxon>
        <taxon>Alphaproteobacteria</taxon>
        <taxon>Sphingomonadales</taxon>
        <taxon>Sphingomonadaceae</taxon>
        <taxon>Alterisphingorhabdus (ex Yan et al. 2024)</taxon>
    </lineage>
</organism>
<dbReference type="KEGG" id="acoa:RB602_09210"/>
<dbReference type="EMBL" id="CP136594">
    <property type="protein sequence ID" value="WOE74039.1"/>
    <property type="molecule type" value="Genomic_DNA"/>
</dbReference>
<evidence type="ECO:0000313" key="1">
    <source>
        <dbReference type="EMBL" id="WOE74039.1"/>
    </source>
</evidence>
<dbReference type="Proteomes" id="UP001302429">
    <property type="component" value="Chromosome"/>
</dbReference>